<evidence type="ECO:0000313" key="3">
    <source>
        <dbReference type="Proteomes" id="UP000054538"/>
    </source>
</evidence>
<evidence type="ECO:0000259" key="1">
    <source>
        <dbReference type="Pfam" id="PF03184"/>
    </source>
</evidence>
<sequence length="219" mass="24858">MSDAWNYGFDFTFAKSDRRGSHFSMLKTMKEWVAHIFEPYRQRVIETDPGLGDNQISIIYLDCYPVHTSEAFRLYVFKEYPYVILCFVPASCTGIFQPADVGLNRVIKHRIKQHQTEYLVATHQEQINSSLTTEQVKFTTSLPVLRNASVDGIVRVYEFMTGPFGRELVQKDAFGLLNVEISAEVDAIPHCVATVEKGPDDELVAAGESEDIWAFASFD</sequence>
<dbReference type="HOGENOM" id="CLU_1261894_0_0_1"/>
<name>A0A0D0E8I8_9AGAM</name>
<organism evidence="2 3">
    <name type="scientific">Paxillus rubicundulus Ve08.2h10</name>
    <dbReference type="NCBI Taxonomy" id="930991"/>
    <lineage>
        <taxon>Eukaryota</taxon>
        <taxon>Fungi</taxon>
        <taxon>Dikarya</taxon>
        <taxon>Basidiomycota</taxon>
        <taxon>Agaricomycotina</taxon>
        <taxon>Agaricomycetes</taxon>
        <taxon>Agaricomycetidae</taxon>
        <taxon>Boletales</taxon>
        <taxon>Paxilineae</taxon>
        <taxon>Paxillaceae</taxon>
        <taxon>Paxillus</taxon>
    </lineage>
</organism>
<dbReference type="GO" id="GO:0003676">
    <property type="term" value="F:nucleic acid binding"/>
    <property type="evidence" value="ECO:0007669"/>
    <property type="project" value="InterPro"/>
</dbReference>
<dbReference type="InterPro" id="IPR004875">
    <property type="entry name" value="DDE_SF_endonuclease_dom"/>
</dbReference>
<evidence type="ECO:0000313" key="2">
    <source>
        <dbReference type="EMBL" id="KIK98554.1"/>
    </source>
</evidence>
<accession>A0A0D0E8I8</accession>
<dbReference type="Proteomes" id="UP000054538">
    <property type="component" value="Unassembled WGS sequence"/>
</dbReference>
<reference evidence="2 3" key="1">
    <citation type="submission" date="2014-04" db="EMBL/GenBank/DDBJ databases">
        <authorList>
            <consortium name="DOE Joint Genome Institute"/>
            <person name="Kuo A."/>
            <person name="Kohler A."/>
            <person name="Jargeat P."/>
            <person name="Nagy L.G."/>
            <person name="Floudas D."/>
            <person name="Copeland A."/>
            <person name="Barry K.W."/>
            <person name="Cichocki N."/>
            <person name="Veneault-Fourrey C."/>
            <person name="LaButti K."/>
            <person name="Lindquist E.A."/>
            <person name="Lipzen A."/>
            <person name="Lundell T."/>
            <person name="Morin E."/>
            <person name="Murat C."/>
            <person name="Sun H."/>
            <person name="Tunlid A."/>
            <person name="Henrissat B."/>
            <person name="Grigoriev I.V."/>
            <person name="Hibbett D.S."/>
            <person name="Martin F."/>
            <person name="Nordberg H.P."/>
            <person name="Cantor M.N."/>
            <person name="Hua S.X."/>
        </authorList>
    </citation>
    <scope>NUCLEOTIDE SEQUENCE [LARGE SCALE GENOMIC DNA]</scope>
    <source>
        <strain evidence="2 3">Ve08.2h10</strain>
    </source>
</reference>
<dbReference type="InParanoid" id="A0A0D0E8I8"/>
<dbReference type="Pfam" id="PF03184">
    <property type="entry name" value="DDE_1"/>
    <property type="match status" value="1"/>
</dbReference>
<reference evidence="3" key="2">
    <citation type="submission" date="2015-01" db="EMBL/GenBank/DDBJ databases">
        <title>Evolutionary Origins and Diversification of the Mycorrhizal Mutualists.</title>
        <authorList>
            <consortium name="DOE Joint Genome Institute"/>
            <consortium name="Mycorrhizal Genomics Consortium"/>
            <person name="Kohler A."/>
            <person name="Kuo A."/>
            <person name="Nagy L.G."/>
            <person name="Floudas D."/>
            <person name="Copeland A."/>
            <person name="Barry K.W."/>
            <person name="Cichocki N."/>
            <person name="Veneault-Fourrey C."/>
            <person name="LaButti K."/>
            <person name="Lindquist E.A."/>
            <person name="Lipzen A."/>
            <person name="Lundell T."/>
            <person name="Morin E."/>
            <person name="Murat C."/>
            <person name="Riley R."/>
            <person name="Ohm R."/>
            <person name="Sun H."/>
            <person name="Tunlid A."/>
            <person name="Henrissat B."/>
            <person name="Grigoriev I.V."/>
            <person name="Hibbett D.S."/>
            <person name="Martin F."/>
        </authorList>
    </citation>
    <scope>NUCLEOTIDE SEQUENCE [LARGE SCALE GENOMIC DNA]</scope>
    <source>
        <strain evidence="3">Ve08.2h10</strain>
    </source>
</reference>
<proteinExistence type="predicted"/>
<dbReference type="AlphaFoldDB" id="A0A0D0E8I8"/>
<dbReference type="EMBL" id="KN824888">
    <property type="protein sequence ID" value="KIK98554.1"/>
    <property type="molecule type" value="Genomic_DNA"/>
</dbReference>
<gene>
    <name evidence="2" type="ORF">PAXRUDRAFT_9449</name>
</gene>
<dbReference type="OrthoDB" id="2689443at2759"/>
<keyword evidence="3" id="KW-1185">Reference proteome</keyword>
<feature type="domain" description="DDE-1" evidence="1">
    <location>
        <begin position="27"/>
        <end position="142"/>
    </location>
</feature>
<protein>
    <recommendedName>
        <fullName evidence="1">DDE-1 domain-containing protein</fullName>
    </recommendedName>
</protein>